<reference evidence="2 3" key="1">
    <citation type="submission" date="2018-11" db="EMBL/GenBank/DDBJ databases">
        <title>Whole genome sequence of Streptomyces paromomycinus NBRC 15454(T).</title>
        <authorList>
            <person name="Komaki H."/>
            <person name="Tamura T."/>
        </authorList>
    </citation>
    <scope>NUCLEOTIDE SEQUENCE [LARGE SCALE GENOMIC DNA]</scope>
    <source>
        <strain evidence="2 3">NBRC 15454</strain>
    </source>
</reference>
<dbReference type="RefSeq" id="WP_125053037.1">
    <property type="nucleotide sequence ID" value="NZ_BHZD01000001.1"/>
</dbReference>
<accession>A0A401VXQ2</accession>
<sequence length="152" mass="16221">MPDGADEVLEAVAQQIEERFRMSLPELRRAAAAAPDDHQQAAEVLRWYGHLQRDQAALEQSEDALLDAIGPAPGELSDAQMALAHRVNVAVAMRDGRAMVVRHLLDPEAARTSFPGAWRFAARSAGRPSASTTSPAVRPAAGPPGAARGRAR</sequence>
<feature type="region of interest" description="Disordered" evidence="1">
    <location>
        <begin position="122"/>
        <end position="152"/>
    </location>
</feature>
<keyword evidence="3" id="KW-1185">Reference proteome</keyword>
<evidence type="ECO:0000256" key="1">
    <source>
        <dbReference type="SAM" id="MobiDB-lite"/>
    </source>
</evidence>
<comment type="caution">
    <text evidence="2">The sequence shown here is derived from an EMBL/GenBank/DDBJ whole genome shotgun (WGS) entry which is preliminary data.</text>
</comment>
<dbReference type="AlphaFoldDB" id="A0A401VXQ2"/>
<evidence type="ECO:0000313" key="3">
    <source>
        <dbReference type="Proteomes" id="UP000286746"/>
    </source>
</evidence>
<gene>
    <name evidence="2" type="ORF">GKJPGBOP_01496</name>
</gene>
<feature type="compositionally biased region" description="Low complexity" evidence="1">
    <location>
        <begin position="135"/>
        <end position="152"/>
    </location>
</feature>
<name>A0A401VXQ2_STREY</name>
<protein>
    <submittedName>
        <fullName evidence="2">Uncharacterized protein</fullName>
    </submittedName>
</protein>
<dbReference type="Proteomes" id="UP000286746">
    <property type="component" value="Unassembled WGS sequence"/>
</dbReference>
<dbReference type="EMBL" id="BHZD01000001">
    <property type="protein sequence ID" value="GCD41839.1"/>
    <property type="molecule type" value="Genomic_DNA"/>
</dbReference>
<proteinExistence type="predicted"/>
<evidence type="ECO:0000313" key="2">
    <source>
        <dbReference type="EMBL" id="GCD41839.1"/>
    </source>
</evidence>
<organism evidence="2 3">
    <name type="scientific">Streptomyces paromomycinus</name>
    <name type="common">Streptomyces rimosus subsp. paromomycinus</name>
    <dbReference type="NCBI Taxonomy" id="92743"/>
    <lineage>
        <taxon>Bacteria</taxon>
        <taxon>Bacillati</taxon>
        <taxon>Actinomycetota</taxon>
        <taxon>Actinomycetes</taxon>
        <taxon>Kitasatosporales</taxon>
        <taxon>Streptomycetaceae</taxon>
        <taxon>Streptomyces</taxon>
    </lineage>
</organism>